<dbReference type="OrthoDB" id="185373at2759"/>
<name>A0A2T9YQJ0_9FUNG</name>
<dbReference type="EMBL" id="MBFR01000082">
    <property type="protein sequence ID" value="PVU94615.1"/>
    <property type="molecule type" value="Genomic_DNA"/>
</dbReference>
<dbReference type="InterPro" id="IPR002885">
    <property type="entry name" value="PPR_rpt"/>
</dbReference>
<dbReference type="PROSITE" id="PS51375">
    <property type="entry name" value="PPR"/>
    <property type="match status" value="1"/>
</dbReference>
<keyword evidence="4" id="KW-1185">Reference proteome</keyword>
<dbReference type="InterPro" id="IPR011990">
    <property type="entry name" value="TPR-like_helical_dom_sf"/>
</dbReference>
<comment type="caution">
    <text evidence="3">The sequence shown here is derived from an EMBL/GenBank/DDBJ whole genome shotgun (WGS) entry which is preliminary data.</text>
</comment>
<organism evidence="3 4">
    <name type="scientific">Smittium simulii</name>
    <dbReference type="NCBI Taxonomy" id="133385"/>
    <lineage>
        <taxon>Eukaryota</taxon>
        <taxon>Fungi</taxon>
        <taxon>Fungi incertae sedis</taxon>
        <taxon>Zoopagomycota</taxon>
        <taxon>Kickxellomycotina</taxon>
        <taxon>Harpellomycetes</taxon>
        <taxon>Harpellales</taxon>
        <taxon>Legeriomycetaceae</taxon>
        <taxon>Smittium</taxon>
    </lineage>
</organism>
<keyword evidence="1" id="KW-0677">Repeat</keyword>
<dbReference type="GO" id="GO:0031930">
    <property type="term" value="P:mitochondria-nucleus signaling pathway"/>
    <property type="evidence" value="ECO:0007669"/>
    <property type="project" value="TreeGrafter"/>
</dbReference>
<evidence type="ECO:0000256" key="2">
    <source>
        <dbReference type="PROSITE-ProRule" id="PRU00708"/>
    </source>
</evidence>
<gene>
    <name evidence="3" type="ORF">BB561_002399</name>
</gene>
<sequence length="540" mass="62654">METIPLIRNKLFTNPLLQKCLQVRHFYYSAPLNRKEEDSSNNNSYSPLRTAFRKTADWRNNIIPKNSSPADKVAQAKIKLRNSYKVAGKSSFNEDKRIFENIDRPKHEDPYIVCEKFDAYVNSKNFEKALQIPDIYSTKSQSTALWNKIINLHAKQGNKNQAFKAYNELKKRAFKPNHQTFTTLLYAYSKSKSFMAVGEATDIFETIPKYLGEPSLHHINVMLLICASHDRALTMEKFYQTIPKEGPNAPDIITYTTVLKYHGSKLEHSVHRYVNSVIKNNSIPITRDYKKLNILSVPKKFKSKIKTSTNRKSENFNEKVRLSQNVLVEFSEALNPKDNPETVLPLEESPFQIMDTIIGIWDDYRDDVVKRSSTYQKMHNISNNEDTPALLLDAKIINIFLRAIWSINKVDNSHELVIDCLNRIDEIYCFSSKFNVSKSADLPDVDSERKYIIDCPIVDLVNDDNKKNDMKVVTADTVTVDYYIKLCALRNQYSKGMNFWEYIQDEKVSQVSPSLQGYTAFFIFLARRVDLYQLIRFNKK</sequence>
<protein>
    <recommendedName>
        <fullName evidence="5">Pentacotripeptide-repeat region of PRORP domain-containing protein</fullName>
    </recommendedName>
</protein>
<evidence type="ECO:0000256" key="1">
    <source>
        <dbReference type="ARBA" id="ARBA00022737"/>
    </source>
</evidence>
<evidence type="ECO:0008006" key="5">
    <source>
        <dbReference type="Google" id="ProtNLM"/>
    </source>
</evidence>
<dbReference type="PANTHER" id="PTHR47936">
    <property type="entry name" value="PPR_LONG DOMAIN-CONTAINING PROTEIN"/>
    <property type="match status" value="1"/>
</dbReference>
<accession>A0A2T9YQJ0</accession>
<feature type="repeat" description="PPR" evidence="2">
    <location>
        <begin position="142"/>
        <end position="176"/>
    </location>
</feature>
<evidence type="ECO:0000313" key="3">
    <source>
        <dbReference type="EMBL" id="PVU94615.1"/>
    </source>
</evidence>
<evidence type="ECO:0000313" key="4">
    <source>
        <dbReference type="Proteomes" id="UP000245383"/>
    </source>
</evidence>
<dbReference type="STRING" id="133385.A0A2T9YQJ0"/>
<dbReference type="Proteomes" id="UP000245383">
    <property type="component" value="Unassembled WGS sequence"/>
</dbReference>
<proteinExistence type="predicted"/>
<dbReference type="Pfam" id="PF13041">
    <property type="entry name" value="PPR_2"/>
    <property type="match status" value="1"/>
</dbReference>
<reference evidence="3 4" key="1">
    <citation type="journal article" date="2018" name="MBio">
        <title>Comparative Genomics Reveals the Core Gene Toolbox for the Fungus-Insect Symbiosis.</title>
        <authorList>
            <person name="Wang Y."/>
            <person name="Stata M."/>
            <person name="Wang W."/>
            <person name="Stajich J.E."/>
            <person name="White M.M."/>
            <person name="Moncalvo J.M."/>
        </authorList>
    </citation>
    <scope>NUCLEOTIDE SEQUENCE [LARGE SCALE GENOMIC DNA]</scope>
    <source>
        <strain evidence="3 4">SWE-8-4</strain>
    </source>
</reference>
<dbReference type="Gene3D" id="1.25.40.10">
    <property type="entry name" value="Tetratricopeptide repeat domain"/>
    <property type="match status" value="1"/>
</dbReference>
<dbReference type="AlphaFoldDB" id="A0A2T9YQJ0"/>
<dbReference type="PANTHER" id="PTHR47936:SF1">
    <property type="entry name" value="PENTATRICOPEPTIDE REPEAT-CONTAINING PROTEIN GUN1, CHLOROPLASTIC"/>
    <property type="match status" value="1"/>
</dbReference>